<gene>
    <name evidence="5" type="ORF">HFV08_29135</name>
</gene>
<reference evidence="5 6" key="1">
    <citation type="submission" date="2020-04" db="EMBL/GenBank/DDBJ databases">
        <title>Phylogenetic Diversity and Antibacterial Activity against Ralstonia solanacearum of Endophytic Actinomycete Isolated from Moss.</title>
        <authorList>
            <person name="Zhuang X."/>
        </authorList>
    </citation>
    <scope>NUCLEOTIDE SEQUENCE [LARGE SCALE GENOMIC DNA]</scope>
    <source>
        <strain evidence="5 6">LD120</strain>
    </source>
</reference>
<evidence type="ECO:0000256" key="3">
    <source>
        <dbReference type="SAM" id="MobiDB-lite"/>
    </source>
</evidence>
<dbReference type="Pfam" id="PF01494">
    <property type="entry name" value="FAD_binding_3"/>
    <property type="match status" value="1"/>
</dbReference>
<evidence type="ECO:0000313" key="6">
    <source>
        <dbReference type="Proteomes" id="UP000772196"/>
    </source>
</evidence>
<feature type="compositionally biased region" description="Polar residues" evidence="3">
    <location>
        <begin position="9"/>
        <end position="21"/>
    </location>
</feature>
<dbReference type="EMBL" id="JAAWWP010000029">
    <property type="protein sequence ID" value="NKI45234.1"/>
    <property type="molecule type" value="Genomic_DNA"/>
</dbReference>
<dbReference type="Gene3D" id="3.50.50.60">
    <property type="entry name" value="FAD/NAD(P)-binding domain"/>
    <property type="match status" value="1"/>
</dbReference>
<keyword evidence="2 5" id="KW-0503">Monooxygenase</keyword>
<dbReference type="PRINTS" id="PR00420">
    <property type="entry name" value="RNGMNOXGNASE"/>
</dbReference>
<dbReference type="PANTHER" id="PTHR13789">
    <property type="entry name" value="MONOOXYGENASE"/>
    <property type="match status" value="1"/>
</dbReference>
<proteinExistence type="predicted"/>
<name>A0ABX1H9Z7_9ACTN</name>
<evidence type="ECO:0000313" key="5">
    <source>
        <dbReference type="EMBL" id="NKI45234.1"/>
    </source>
</evidence>
<feature type="domain" description="FAD-binding" evidence="4">
    <location>
        <begin position="27"/>
        <end position="367"/>
    </location>
</feature>
<dbReference type="PANTHER" id="PTHR13789:SF309">
    <property type="entry name" value="PUTATIVE (AFU_ORTHOLOGUE AFUA_6G14510)-RELATED"/>
    <property type="match status" value="1"/>
</dbReference>
<dbReference type="InterPro" id="IPR050493">
    <property type="entry name" value="FAD-dep_Monooxygenase_BioMet"/>
</dbReference>
<feature type="region of interest" description="Disordered" evidence="3">
    <location>
        <begin position="1"/>
        <end position="21"/>
    </location>
</feature>
<dbReference type="SUPFAM" id="SSF51905">
    <property type="entry name" value="FAD/NAD(P)-binding domain"/>
    <property type="match status" value="1"/>
</dbReference>
<dbReference type="RefSeq" id="WP_168543545.1">
    <property type="nucleotide sequence ID" value="NZ_JAAWWP010000029.1"/>
</dbReference>
<evidence type="ECO:0000256" key="2">
    <source>
        <dbReference type="ARBA" id="ARBA00023033"/>
    </source>
</evidence>
<evidence type="ECO:0000259" key="4">
    <source>
        <dbReference type="Pfam" id="PF01494"/>
    </source>
</evidence>
<comment type="caution">
    <text evidence="5">The sequence shown here is derived from an EMBL/GenBank/DDBJ whole genome shotgun (WGS) entry which is preliminary data.</text>
</comment>
<dbReference type="GO" id="GO:0004497">
    <property type="term" value="F:monooxygenase activity"/>
    <property type="evidence" value="ECO:0007669"/>
    <property type="project" value="UniProtKB-KW"/>
</dbReference>
<keyword evidence="6" id="KW-1185">Reference proteome</keyword>
<sequence length="404" mass="43447">MTPPGQENRAGTGNGTDSGTTARARSAIVIGGGIAGPAVAMALRKAGVEATIYEAYDTTADGIGGGISIAPNGLDALGAIDADEPVRAIGTPLYGNVITNAQNVKVAELALPEELPPLHFVWRTDLYRTLHDQSGERGITTHRNKKFLTAEESPTHITAHFADGSTAQADILIGADGIRSTVRTLINAENPPPHYAGLLGFAAPLADTRTPPTGGKLHITHGKRASFGYLSQEDRSGGWFANLPHPEHLTLQEVRKTTPQEWLRTLRAAYADDDSPAVAMLDLTDPDQLLMTGPLELTPPTPTWHRGRIVLVGDSLHATSPTSGQGASLALESAVQLARCLRDHPYSEAFAAYEALRRPRVEEIIEQTDQANQTKARPETRKTDARHHSATWHLHHHIDWNSPT</sequence>
<organism evidence="5 6">
    <name type="scientific">Streptomyces physcomitrii</name>
    <dbReference type="NCBI Taxonomy" id="2724184"/>
    <lineage>
        <taxon>Bacteria</taxon>
        <taxon>Bacillati</taxon>
        <taxon>Actinomycetota</taxon>
        <taxon>Actinomycetes</taxon>
        <taxon>Kitasatosporales</taxon>
        <taxon>Streptomycetaceae</taxon>
        <taxon>Streptomyces</taxon>
    </lineage>
</organism>
<dbReference type="InterPro" id="IPR036188">
    <property type="entry name" value="FAD/NAD-bd_sf"/>
</dbReference>
<keyword evidence="1" id="KW-0560">Oxidoreductase</keyword>
<evidence type="ECO:0000256" key="1">
    <source>
        <dbReference type="ARBA" id="ARBA00023002"/>
    </source>
</evidence>
<accession>A0ABX1H9Z7</accession>
<dbReference type="Proteomes" id="UP000772196">
    <property type="component" value="Unassembled WGS sequence"/>
</dbReference>
<dbReference type="InterPro" id="IPR002938">
    <property type="entry name" value="FAD-bd"/>
</dbReference>
<protein>
    <submittedName>
        <fullName evidence="5">FAD-dependent monooxygenase</fullName>
    </submittedName>
</protein>